<dbReference type="AlphaFoldDB" id="M0LWN7"/>
<gene>
    <name evidence="2" type="ORF">C447_14596</name>
</gene>
<proteinExistence type="predicted"/>
<dbReference type="CDD" id="cd00756">
    <property type="entry name" value="MoaE"/>
    <property type="match status" value="1"/>
</dbReference>
<evidence type="ECO:0000313" key="2">
    <source>
        <dbReference type="EMBL" id="EMA36495.1"/>
    </source>
</evidence>
<dbReference type="InterPro" id="IPR003448">
    <property type="entry name" value="Mopterin_biosynth_MoaE"/>
</dbReference>
<name>M0LWN7_9EURY</name>
<dbReference type="OrthoDB" id="45235at2157"/>
<dbReference type="NCBIfam" id="TIGR00176">
    <property type="entry name" value="mobB"/>
    <property type="match status" value="1"/>
</dbReference>
<dbReference type="EMBL" id="AOMB01000041">
    <property type="protein sequence ID" value="EMA36495.1"/>
    <property type="molecule type" value="Genomic_DNA"/>
</dbReference>
<dbReference type="InterPro" id="IPR036563">
    <property type="entry name" value="MoaE_sf"/>
</dbReference>
<accession>M0LWN7</accession>
<comment type="caution">
    <text evidence="2">The sequence shown here is derived from an EMBL/GenBank/DDBJ whole genome shotgun (WGS) entry which is preliminary data.</text>
</comment>
<dbReference type="PATRIC" id="fig|1132509.6.peg.3401"/>
<dbReference type="RefSeq" id="WP_007695163.1">
    <property type="nucleotide sequence ID" value="NZ_AJRK01000084.1"/>
</dbReference>
<protein>
    <submittedName>
        <fullName evidence="2">Bifunctional molybdopterin-guanine dinucleotide biosynthesis protein MobB/MoaE</fullName>
    </submittedName>
</protein>
<dbReference type="SUPFAM" id="SSF54690">
    <property type="entry name" value="Molybdopterin synthase subunit MoaE"/>
    <property type="match status" value="1"/>
</dbReference>
<dbReference type="NCBIfam" id="NF011061">
    <property type="entry name" value="PRK14493.1"/>
    <property type="match status" value="1"/>
</dbReference>
<dbReference type="InterPro" id="IPR004435">
    <property type="entry name" value="MobB_dom"/>
</dbReference>
<dbReference type="eggNOG" id="arCOG00533">
    <property type="taxonomic scope" value="Archaea"/>
</dbReference>
<dbReference type="Proteomes" id="UP000011566">
    <property type="component" value="Unassembled WGS sequence"/>
</dbReference>
<evidence type="ECO:0000313" key="3">
    <source>
        <dbReference type="Proteomes" id="UP000011566"/>
    </source>
</evidence>
<dbReference type="Pfam" id="PF02391">
    <property type="entry name" value="MoaE"/>
    <property type="match status" value="1"/>
</dbReference>
<evidence type="ECO:0000259" key="1">
    <source>
        <dbReference type="Pfam" id="PF03205"/>
    </source>
</evidence>
<organism evidence="2 3">
    <name type="scientific">Halococcus hamelinensis 100A6</name>
    <dbReference type="NCBI Taxonomy" id="1132509"/>
    <lineage>
        <taxon>Archaea</taxon>
        <taxon>Methanobacteriati</taxon>
        <taxon>Methanobacteriota</taxon>
        <taxon>Stenosarchaea group</taxon>
        <taxon>Halobacteria</taxon>
        <taxon>Halobacteriales</taxon>
        <taxon>Halococcaceae</taxon>
        <taxon>Halococcus</taxon>
    </lineage>
</organism>
<dbReference type="Gene3D" id="3.90.1170.40">
    <property type="entry name" value="Molybdopterin biosynthesis MoaE subunit"/>
    <property type="match status" value="1"/>
</dbReference>
<feature type="domain" description="Molybdopterin-guanine dinucleotide biosynthesis protein B (MobB)" evidence="1">
    <location>
        <begin position="3"/>
        <end position="106"/>
    </location>
</feature>
<dbReference type="PANTHER" id="PTHR23404">
    <property type="entry name" value="MOLYBDOPTERIN SYNTHASE RELATED"/>
    <property type="match status" value="1"/>
</dbReference>
<dbReference type="GO" id="GO:0006777">
    <property type="term" value="P:Mo-molybdopterin cofactor biosynthetic process"/>
    <property type="evidence" value="ECO:0007669"/>
    <property type="project" value="InterPro"/>
</dbReference>
<reference evidence="2 3" key="1">
    <citation type="journal article" date="2014" name="PLoS Genet.">
        <title>Phylogenetically driven sequencing of extremely halophilic archaea reveals strategies for static and dynamic osmo-response.</title>
        <authorList>
            <person name="Becker E.A."/>
            <person name="Seitzer P.M."/>
            <person name="Tritt A."/>
            <person name="Larsen D."/>
            <person name="Krusor M."/>
            <person name="Yao A.I."/>
            <person name="Wu D."/>
            <person name="Madern D."/>
            <person name="Eisen J.A."/>
            <person name="Darling A.E."/>
            <person name="Facciotti M.T."/>
        </authorList>
    </citation>
    <scope>NUCLEOTIDE SEQUENCE [LARGE SCALE GENOMIC DNA]</scope>
    <source>
        <strain evidence="2 3">100A6</strain>
    </source>
</reference>
<dbReference type="InterPro" id="IPR027417">
    <property type="entry name" value="P-loop_NTPase"/>
</dbReference>
<keyword evidence="3" id="KW-1185">Reference proteome</keyword>
<dbReference type="SUPFAM" id="SSF52540">
    <property type="entry name" value="P-loop containing nucleoside triphosphate hydrolases"/>
    <property type="match status" value="1"/>
</dbReference>
<dbReference type="Pfam" id="PF03205">
    <property type="entry name" value="MobB"/>
    <property type="match status" value="1"/>
</dbReference>
<sequence length="273" mass="29540">MKVFAVVGPSDAGKTTLVERLLPRLDGRVATVKHLDHAPDIDTQGKDTARHRAAGASATYGVSDDGWFATGDHRPLSALLDDLVPDHDYAVIEGFSGRDLPAVVLGDRDHAGPTIATAPEADGIDLDAVSTTVDELEPYVTLDSLVEAVKTDPDADRAGAIATFTGRVRAKDSADDAPTEALEFETYEGVADRKMAAIAEELESRDGVHRVLMHHRTGLIEAGEDIVFVVVLAGHRREAFRTVEDGIDRLKAEVPIFKKERTTDGEFWVHERA</sequence>
<dbReference type="GO" id="GO:0005525">
    <property type="term" value="F:GTP binding"/>
    <property type="evidence" value="ECO:0007669"/>
    <property type="project" value="InterPro"/>
</dbReference>